<dbReference type="Proteomes" id="UP000030765">
    <property type="component" value="Unassembled WGS sequence"/>
</dbReference>
<evidence type="ECO:0000313" key="2">
    <source>
        <dbReference type="EnsemblMetazoa" id="ASIC004192-PA"/>
    </source>
</evidence>
<accession>A0A084VGA0</accession>
<evidence type="ECO:0000313" key="3">
    <source>
        <dbReference type="Proteomes" id="UP000030765"/>
    </source>
</evidence>
<dbReference type="AlphaFoldDB" id="A0A084VGA0"/>
<gene>
    <name evidence="1" type="ORF">ZHAS_00004192</name>
</gene>
<organism evidence="1">
    <name type="scientific">Anopheles sinensis</name>
    <name type="common">Mosquito</name>
    <dbReference type="NCBI Taxonomy" id="74873"/>
    <lineage>
        <taxon>Eukaryota</taxon>
        <taxon>Metazoa</taxon>
        <taxon>Ecdysozoa</taxon>
        <taxon>Arthropoda</taxon>
        <taxon>Hexapoda</taxon>
        <taxon>Insecta</taxon>
        <taxon>Pterygota</taxon>
        <taxon>Neoptera</taxon>
        <taxon>Endopterygota</taxon>
        <taxon>Diptera</taxon>
        <taxon>Nematocera</taxon>
        <taxon>Culicoidea</taxon>
        <taxon>Culicidae</taxon>
        <taxon>Anophelinae</taxon>
        <taxon>Anopheles</taxon>
    </lineage>
</organism>
<dbReference type="VEuPathDB" id="VectorBase:ASIC004192"/>
<keyword evidence="3" id="KW-1185">Reference proteome</keyword>
<protein>
    <submittedName>
        <fullName evidence="1 2">Uncharacterized protein</fullName>
    </submittedName>
</protein>
<dbReference type="EnsemblMetazoa" id="ASIC004192-RA">
    <property type="protein sequence ID" value="ASIC004192-PA"/>
    <property type="gene ID" value="ASIC004192"/>
</dbReference>
<reference evidence="1 3" key="1">
    <citation type="journal article" date="2014" name="BMC Genomics">
        <title>Genome sequence of Anopheles sinensis provides insight into genetics basis of mosquito competence for malaria parasites.</title>
        <authorList>
            <person name="Zhou D."/>
            <person name="Zhang D."/>
            <person name="Ding G."/>
            <person name="Shi L."/>
            <person name="Hou Q."/>
            <person name="Ye Y."/>
            <person name="Xu Y."/>
            <person name="Zhou H."/>
            <person name="Xiong C."/>
            <person name="Li S."/>
            <person name="Yu J."/>
            <person name="Hong S."/>
            <person name="Yu X."/>
            <person name="Zou P."/>
            <person name="Chen C."/>
            <person name="Chang X."/>
            <person name="Wang W."/>
            <person name="Lv Y."/>
            <person name="Sun Y."/>
            <person name="Ma L."/>
            <person name="Shen B."/>
            <person name="Zhu C."/>
        </authorList>
    </citation>
    <scope>NUCLEOTIDE SEQUENCE [LARGE SCALE GENOMIC DNA]</scope>
</reference>
<evidence type="ECO:0000313" key="1">
    <source>
        <dbReference type="EMBL" id="KFB36994.1"/>
    </source>
</evidence>
<name>A0A084VGA0_ANOSI</name>
<reference evidence="2" key="2">
    <citation type="submission" date="2020-05" db="UniProtKB">
        <authorList>
            <consortium name="EnsemblMetazoa"/>
        </authorList>
    </citation>
    <scope>IDENTIFICATION</scope>
</reference>
<dbReference type="EMBL" id="KE524812">
    <property type="protein sequence ID" value="KFB36994.1"/>
    <property type="molecule type" value="Genomic_DNA"/>
</dbReference>
<dbReference type="EMBL" id="ATLV01012735">
    <property type="status" value="NOT_ANNOTATED_CDS"/>
    <property type="molecule type" value="Genomic_DNA"/>
</dbReference>
<proteinExistence type="predicted"/>
<sequence>MGTPKRATTNMWMRKLTLLYPCADLSEWITANNSPRWPGSFPVAFAFSSDHWLNLSLSQAISSYCPSRSPGAAGPGWQPEGTAEATPIWHSFGLQSGPDYWLGRQCRLSVSDK</sequence>